<feature type="transmembrane region" description="Helical" evidence="9">
    <location>
        <begin position="12"/>
        <end position="45"/>
    </location>
</feature>
<dbReference type="InterPro" id="IPR011712">
    <property type="entry name" value="Sig_transdc_His_kin_sub3_dim/P"/>
</dbReference>
<evidence type="ECO:0000313" key="12">
    <source>
        <dbReference type="Proteomes" id="UP000612899"/>
    </source>
</evidence>
<keyword evidence="3" id="KW-0597">Phosphoprotein</keyword>
<comment type="caution">
    <text evidence="11">The sequence shown here is derived from an EMBL/GenBank/DDBJ whole genome shotgun (WGS) entry which is preliminary data.</text>
</comment>
<dbReference type="Pfam" id="PF13796">
    <property type="entry name" value="Sensor"/>
    <property type="match status" value="1"/>
</dbReference>
<keyword evidence="9" id="KW-0472">Membrane</keyword>
<dbReference type="Proteomes" id="UP000612899">
    <property type="component" value="Unassembled WGS sequence"/>
</dbReference>
<evidence type="ECO:0000256" key="5">
    <source>
        <dbReference type="ARBA" id="ARBA00022741"/>
    </source>
</evidence>
<organism evidence="11 12">
    <name type="scientific">Rhizocola hellebori</name>
    <dbReference type="NCBI Taxonomy" id="1392758"/>
    <lineage>
        <taxon>Bacteria</taxon>
        <taxon>Bacillati</taxon>
        <taxon>Actinomycetota</taxon>
        <taxon>Actinomycetes</taxon>
        <taxon>Micromonosporales</taxon>
        <taxon>Micromonosporaceae</taxon>
        <taxon>Rhizocola</taxon>
    </lineage>
</organism>
<keyword evidence="6 11" id="KW-0418">Kinase</keyword>
<dbReference type="PANTHER" id="PTHR24421:SF10">
    <property type="entry name" value="NITRATE_NITRITE SENSOR PROTEIN NARQ"/>
    <property type="match status" value="1"/>
</dbReference>
<comment type="catalytic activity">
    <reaction evidence="1">
        <text>ATP + protein L-histidine = ADP + protein N-phospho-L-histidine.</text>
        <dbReference type="EC" id="2.7.13.3"/>
    </reaction>
</comment>
<dbReference type="Gene3D" id="3.30.565.10">
    <property type="entry name" value="Histidine kinase-like ATPase, C-terminal domain"/>
    <property type="match status" value="1"/>
</dbReference>
<keyword evidence="9" id="KW-0812">Transmembrane</keyword>
<evidence type="ECO:0000256" key="8">
    <source>
        <dbReference type="ARBA" id="ARBA00023012"/>
    </source>
</evidence>
<dbReference type="GO" id="GO:0016020">
    <property type="term" value="C:membrane"/>
    <property type="evidence" value="ECO:0007669"/>
    <property type="project" value="InterPro"/>
</dbReference>
<dbReference type="GO" id="GO:0046983">
    <property type="term" value="F:protein dimerization activity"/>
    <property type="evidence" value="ECO:0007669"/>
    <property type="project" value="InterPro"/>
</dbReference>
<dbReference type="InterPro" id="IPR025828">
    <property type="entry name" value="Put_sensor_dom"/>
</dbReference>
<evidence type="ECO:0000256" key="2">
    <source>
        <dbReference type="ARBA" id="ARBA00012438"/>
    </source>
</evidence>
<dbReference type="EC" id="2.7.13.3" evidence="2"/>
<dbReference type="AlphaFoldDB" id="A0A8J3QG84"/>
<dbReference type="CDD" id="cd16917">
    <property type="entry name" value="HATPase_UhpB-NarQ-NarX-like"/>
    <property type="match status" value="1"/>
</dbReference>
<sequence length="379" mass="39768">MLGSAAPWRALAYLLTSCVLGVLVMAAIGFALVFFVLLPITPLAATRLAALERRRLALLGRPVPPSPHRQPRQPGLAAWLRLRYAEPATWRAFAYAVLLATVVLVVDLAAVAAVAAPAYAAFIWPFFDGRWVASIGFVALLIIGLILATLLATAQATLVSGLLGGQIEQQVQDLTRSRARLVDVFEAQRRQIERDLHDGAQQRLVGLSVTLGWAAYELQSGPQAARDLVTKAGEQAQAALRELRELVRGIHPQVLTDHGLPAAITELADRSAVPATVEFALARRLPSTVESTAYFVVAEALTNVAKHAGAAQIAISGRLSGSRLVVEVSDDGLGGADPAGGAGLAGLAERVAAIDGVLTLSSPLGGPTVVHLELPCSAS</sequence>
<dbReference type="InterPro" id="IPR050482">
    <property type="entry name" value="Sensor_HK_TwoCompSys"/>
</dbReference>
<evidence type="ECO:0000256" key="4">
    <source>
        <dbReference type="ARBA" id="ARBA00022679"/>
    </source>
</evidence>
<evidence type="ECO:0000256" key="6">
    <source>
        <dbReference type="ARBA" id="ARBA00022777"/>
    </source>
</evidence>
<keyword evidence="4" id="KW-0808">Transferase</keyword>
<dbReference type="GO" id="GO:0005524">
    <property type="term" value="F:ATP binding"/>
    <property type="evidence" value="ECO:0007669"/>
    <property type="project" value="UniProtKB-KW"/>
</dbReference>
<evidence type="ECO:0000256" key="7">
    <source>
        <dbReference type="ARBA" id="ARBA00022840"/>
    </source>
</evidence>
<dbReference type="SMART" id="SM00387">
    <property type="entry name" value="HATPase_c"/>
    <property type="match status" value="1"/>
</dbReference>
<dbReference type="InterPro" id="IPR003594">
    <property type="entry name" value="HATPase_dom"/>
</dbReference>
<dbReference type="InterPro" id="IPR036890">
    <property type="entry name" value="HATPase_C_sf"/>
</dbReference>
<feature type="transmembrane region" description="Helical" evidence="9">
    <location>
        <begin position="92"/>
        <end position="119"/>
    </location>
</feature>
<keyword evidence="12" id="KW-1185">Reference proteome</keyword>
<dbReference type="Gene3D" id="1.20.5.1930">
    <property type="match status" value="1"/>
</dbReference>
<keyword evidence="5" id="KW-0547">Nucleotide-binding</keyword>
<reference evidence="11" key="1">
    <citation type="submission" date="2021-01" db="EMBL/GenBank/DDBJ databases">
        <title>Whole genome shotgun sequence of Rhizocola hellebori NBRC 109834.</title>
        <authorList>
            <person name="Komaki H."/>
            <person name="Tamura T."/>
        </authorList>
    </citation>
    <scope>NUCLEOTIDE SEQUENCE</scope>
    <source>
        <strain evidence="11">NBRC 109834</strain>
    </source>
</reference>
<name>A0A8J3QG84_9ACTN</name>
<dbReference type="SUPFAM" id="SSF55874">
    <property type="entry name" value="ATPase domain of HSP90 chaperone/DNA topoisomerase II/histidine kinase"/>
    <property type="match status" value="1"/>
</dbReference>
<evidence type="ECO:0000256" key="1">
    <source>
        <dbReference type="ARBA" id="ARBA00000085"/>
    </source>
</evidence>
<protein>
    <recommendedName>
        <fullName evidence="2">histidine kinase</fullName>
        <ecNumber evidence="2">2.7.13.3</ecNumber>
    </recommendedName>
</protein>
<keyword evidence="8" id="KW-0902">Two-component regulatory system</keyword>
<dbReference type="GO" id="GO:0000155">
    <property type="term" value="F:phosphorelay sensor kinase activity"/>
    <property type="evidence" value="ECO:0007669"/>
    <property type="project" value="InterPro"/>
</dbReference>
<feature type="transmembrane region" description="Helical" evidence="9">
    <location>
        <begin position="131"/>
        <end position="152"/>
    </location>
</feature>
<feature type="domain" description="Histidine kinase/HSP90-like ATPase" evidence="10">
    <location>
        <begin position="288"/>
        <end position="378"/>
    </location>
</feature>
<dbReference type="EMBL" id="BONY01000069">
    <property type="protein sequence ID" value="GIH09512.1"/>
    <property type="molecule type" value="Genomic_DNA"/>
</dbReference>
<evidence type="ECO:0000256" key="9">
    <source>
        <dbReference type="SAM" id="Phobius"/>
    </source>
</evidence>
<evidence type="ECO:0000313" key="11">
    <source>
        <dbReference type="EMBL" id="GIH09512.1"/>
    </source>
</evidence>
<dbReference type="Pfam" id="PF07730">
    <property type="entry name" value="HisKA_3"/>
    <property type="match status" value="1"/>
</dbReference>
<keyword evidence="9" id="KW-1133">Transmembrane helix</keyword>
<evidence type="ECO:0000256" key="3">
    <source>
        <dbReference type="ARBA" id="ARBA00022553"/>
    </source>
</evidence>
<dbReference type="PANTHER" id="PTHR24421">
    <property type="entry name" value="NITRATE/NITRITE SENSOR PROTEIN NARX-RELATED"/>
    <property type="match status" value="1"/>
</dbReference>
<proteinExistence type="predicted"/>
<evidence type="ECO:0000259" key="10">
    <source>
        <dbReference type="SMART" id="SM00387"/>
    </source>
</evidence>
<keyword evidence="7" id="KW-0067">ATP-binding</keyword>
<gene>
    <name evidence="11" type="ORF">Rhe02_75790</name>
</gene>
<accession>A0A8J3QG84</accession>